<keyword evidence="3" id="KW-1185">Reference proteome</keyword>
<dbReference type="Proteomes" id="UP000001890">
    <property type="component" value="Chromosome"/>
</dbReference>
<feature type="transmembrane region" description="Helical" evidence="1">
    <location>
        <begin position="12"/>
        <end position="34"/>
    </location>
</feature>
<keyword evidence="1" id="KW-0812">Transmembrane</keyword>
<dbReference type="RefSeq" id="WP_012916540.1">
    <property type="nucleotide sequence ID" value="NC_013722.1"/>
</dbReference>
<dbReference type="EMBL" id="FP565176">
    <property type="protein sequence ID" value="CBA16540.1"/>
    <property type="molecule type" value="Genomic_DNA"/>
</dbReference>
<dbReference type="AlphaFoldDB" id="D2U8X4"/>
<feature type="transmembrane region" description="Helical" evidence="1">
    <location>
        <begin position="40"/>
        <end position="62"/>
    </location>
</feature>
<name>D2U8X4_XANAP</name>
<organism evidence="2 3">
    <name type="scientific">Xanthomonas albilineans (strain GPE PC73 / CFBP 7063)</name>
    <dbReference type="NCBI Taxonomy" id="380358"/>
    <lineage>
        <taxon>Bacteria</taxon>
        <taxon>Pseudomonadati</taxon>
        <taxon>Pseudomonadota</taxon>
        <taxon>Gammaproteobacteria</taxon>
        <taxon>Lysobacterales</taxon>
        <taxon>Lysobacteraceae</taxon>
        <taxon>Xanthomonas</taxon>
    </lineage>
</organism>
<dbReference type="STRING" id="380358.XALC_2056"/>
<keyword evidence="1" id="KW-0472">Membrane</keyword>
<evidence type="ECO:0000313" key="3">
    <source>
        <dbReference type="Proteomes" id="UP000001890"/>
    </source>
</evidence>
<evidence type="ECO:0000313" key="2">
    <source>
        <dbReference type="EMBL" id="CBA16540.1"/>
    </source>
</evidence>
<accession>D2U8X4</accession>
<dbReference type="GeneID" id="57877363"/>
<proteinExistence type="predicted"/>
<dbReference type="PATRIC" id="fig|29447.3.peg.2017"/>
<reference evidence="2 3" key="1">
    <citation type="journal article" date="2009" name="BMC Genomics">
        <title>The complete genome sequence of Xanthomonas albilineans provides new insights into the reductive genome evolution of the xylem-limited Xanthomonadaceae.</title>
        <authorList>
            <person name="Pieretti I."/>
            <person name="Royer M."/>
            <person name="Barbe V."/>
            <person name="Carrere S."/>
            <person name="Koebnik R."/>
            <person name="Cociancich S."/>
            <person name="Couloux A."/>
            <person name="Darrasse A."/>
            <person name="Gouzy J."/>
            <person name="Jacques M.A."/>
            <person name="Lauber E."/>
            <person name="Manceau C."/>
            <person name="Mangenot S."/>
            <person name="Poussier S."/>
            <person name="Segurens B."/>
            <person name="Szurek B."/>
            <person name="Verdier V."/>
            <person name="Arlat M."/>
            <person name="Rott P."/>
        </authorList>
    </citation>
    <scope>NUCLEOTIDE SEQUENCE [LARGE SCALE GENOMIC DNA]</scope>
    <source>
        <strain evidence="3">GPE PC73 / CFBP 7063</strain>
    </source>
</reference>
<dbReference type="KEGG" id="xal:XALC_2056"/>
<gene>
    <name evidence="2" type="ordered locus">XALc_2056</name>
</gene>
<protein>
    <submittedName>
        <fullName evidence="2">Hypothetical membrane protein</fullName>
    </submittedName>
</protein>
<keyword evidence="1" id="KW-1133">Transmembrane helix</keyword>
<dbReference type="OrthoDB" id="6009083at2"/>
<sequence length="87" mass="9466">MSPGTKLIMRLYLPPALLALGGFLIAEVLLHFATGKHATWLARSASLLSLGALLGATVWALWGSWRAWHRQRYVVAPIQAAPGEEMS</sequence>
<evidence type="ECO:0000256" key="1">
    <source>
        <dbReference type="SAM" id="Phobius"/>
    </source>
</evidence>